<proteinExistence type="predicted"/>
<dbReference type="EMBL" id="UINC01010181">
    <property type="protein sequence ID" value="SVA45383.1"/>
    <property type="molecule type" value="Genomic_DNA"/>
</dbReference>
<accession>A0A381W0I1</accession>
<name>A0A381W0I1_9ZZZZ</name>
<evidence type="ECO:0000256" key="1">
    <source>
        <dbReference type="SAM" id="Phobius"/>
    </source>
</evidence>
<feature type="domain" description="DUF2914" evidence="2">
    <location>
        <begin position="166"/>
        <end position="228"/>
    </location>
</feature>
<evidence type="ECO:0000313" key="3">
    <source>
        <dbReference type="EMBL" id="SVA45383.1"/>
    </source>
</evidence>
<dbReference type="Pfam" id="PF11141">
    <property type="entry name" value="DUF2914"/>
    <property type="match status" value="1"/>
</dbReference>
<dbReference type="AlphaFoldDB" id="A0A381W0I1"/>
<evidence type="ECO:0000259" key="2">
    <source>
        <dbReference type="Pfam" id="PF11141"/>
    </source>
</evidence>
<gene>
    <name evidence="3" type="ORF">METZ01_LOCUS98237</name>
</gene>
<organism evidence="3">
    <name type="scientific">marine metagenome</name>
    <dbReference type="NCBI Taxonomy" id="408172"/>
    <lineage>
        <taxon>unclassified sequences</taxon>
        <taxon>metagenomes</taxon>
        <taxon>ecological metagenomes</taxon>
    </lineage>
</organism>
<keyword evidence="1" id="KW-0472">Membrane</keyword>
<feature type="transmembrane region" description="Helical" evidence="1">
    <location>
        <begin position="33"/>
        <end position="52"/>
    </location>
</feature>
<feature type="transmembrane region" description="Helical" evidence="1">
    <location>
        <begin position="9"/>
        <end position="27"/>
    </location>
</feature>
<sequence length="232" mass="26690">MFEAIIKDPTIFEITLVLIVLAGIAFWQNLKKVAAILGGIYFMYLIFIMTSYSNDSVTLIVEEKVENKKINIDSVNIVEKESIEVDVPITKVEDKKDISTNDDESFVQVENEPSAQRIDIDQPIKVLNISFGTGVANRELEGKNRTFTTDTNRIYCFSGIQNRRTDTKLFHIWYHEGELKSKILLNVGKSFNWRTWSYINVYENRVGEWFVVVEDMLGIRHDSLSFTISSSN</sequence>
<reference evidence="3" key="1">
    <citation type="submission" date="2018-05" db="EMBL/GenBank/DDBJ databases">
        <authorList>
            <person name="Lanie J.A."/>
            <person name="Ng W.-L."/>
            <person name="Kazmierczak K.M."/>
            <person name="Andrzejewski T.M."/>
            <person name="Davidsen T.M."/>
            <person name="Wayne K.J."/>
            <person name="Tettelin H."/>
            <person name="Glass J.I."/>
            <person name="Rusch D."/>
            <person name="Podicherti R."/>
            <person name="Tsui H.-C.T."/>
            <person name="Winkler M.E."/>
        </authorList>
    </citation>
    <scope>NUCLEOTIDE SEQUENCE</scope>
</reference>
<keyword evidence="1" id="KW-0812">Transmembrane</keyword>
<protein>
    <recommendedName>
        <fullName evidence="2">DUF2914 domain-containing protein</fullName>
    </recommendedName>
</protein>
<dbReference type="InterPro" id="IPR022606">
    <property type="entry name" value="DUF2914"/>
</dbReference>
<keyword evidence="1" id="KW-1133">Transmembrane helix</keyword>